<gene>
    <name evidence="2" type="ORF">ACFSFX_04565</name>
</gene>
<evidence type="ECO:0000256" key="1">
    <source>
        <dbReference type="SAM" id="MobiDB-lite"/>
    </source>
</evidence>
<dbReference type="EMBL" id="JBHUGA010000009">
    <property type="protein sequence ID" value="MFD1845865.1"/>
    <property type="molecule type" value="Genomic_DNA"/>
</dbReference>
<protein>
    <submittedName>
        <fullName evidence="2">Uncharacterized protein</fullName>
    </submittedName>
</protein>
<name>A0ABW4Q560_9MICC</name>
<sequence>MPTASINAEPCRTDPTPGGGSRIRSLHSLKRGDRIEARLQREVLYRGQVEETAPGLGTVWMRDESVDTRLALSQDDFTFWTT</sequence>
<accession>A0ABW4Q560</accession>
<proteinExistence type="predicted"/>
<feature type="region of interest" description="Disordered" evidence="1">
    <location>
        <begin position="1"/>
        <end position="25"/>
    </location>
</feature>
<dbReference type="Proteomes" id="UP001597307">
    <property type="component" value="Unassembled WGS sequence"/>
</dbReference>
<dbReference type="RefSeq" id="WP_343878105.1">
    <property type="nucleotide sequence ID" value="NZ_BAAAIJ010000009.1"/>
</dbReference>
<evidence type="ECO:0000313" key="3">
    <source>
        <dbReference type="Proteomes" id="UP001597307"/>
    </source>
</evidence>
<keyword evidence="3" id="KW-1185">Reference proteome</keyword>
<evidence type="ECO:0000313" key="2">
    <source>
        <dbReference type="EMBL" id="MFD1845865.1"/>
    </source>
</evidence>
<comment type="caution">
    <text evidence="2">The sequence shown here is derived from an EMBL/GenBank/DDBJ whole genome shotgun (WGS) entry which is preliminary data.</text>
</comment>
<reference evidence="3" key="1">
    <citation type="journal article" date="2019" name="Int. J. Syst. Evol. Microbiol.">
        <title>The Global Catalogue of Microorganisms (GCM) 10K type strain sequencing project: providing services to taxonomists for standard genome sequencing and annotation.</title>
        <authorList>
            <consortium name="The Broad Institute Genomics Platform"/>
            <consortium name="The Broad Institute Genome Sequencing Center for Infectious Disease"/>
            <person name="Wu L."/>
            <person name="Ma J."/>
        </authorList>
    </citation>
    <scope>NUCLEOTIDE SEQUENCE [LARGE SCALE GENOMIC DNA]</scope>
    <source>
        <strain evidence="3">JCM 11496</strain>
    </source>
</reference>
<organism evidence="2 3">
    <name type="scientific">Arthrobacter flavus</name>
    <dbReference type="NCBI Taxonomy" id="95172"/>
    <lineage>
        <taxon>Bacteria</taxon>
        <taxon>Bacillati</taxon>
        <taxon>Actinomycetota</taxon>
        <taxon>Actinomycetes</taxon>
        <taxon>Micrococcales</taxon>
        <taxon>Micrococcaceae</taxon>
        <taxon>Arthrobacter</taxon>
    </lineage>
</organism>